<organism evidence="1 2">
    <name type="scientific">Kribbella yunnanensis</name>
    <dbReference type="NCBI Taxonomy" id="190194"/>
    <lineage>
        <taxon>Bacteria</taxon>
        <taxon>Bacillati</taxon>
        <taxon>Actinomycetota</taxon>
        <taxon>Actinomycetes</taxon>
        <taxon>Propionibacteriales</taxon>
        <taxon>Kribbellaceae</taxon>
        <taxon>Kribbella</taxon>
    </lineage>
</organism>
<keyword evidence="2" id="KW-1185">Reference proteome</keyword>
<dbReference type="Proteomes" id="UP001500280">
    <property type="component" value="Unassembled WGS sequence"/>
</dbReference>
<protein>
    <recommendedName>
        <fullName evidence="3">Transcriptional regulator, AbiEi antitoxin, Type IV TA system</fullName>
    </recommendedName>
</protein>
<sequence length="328" mass="36657">MGMEGLEIVQRPVRREVLLGTGLSDSDLRRLVRQGKLHHHHGHYLDGTIAAERAISACAQAAHPGSVVSHFSAARLAGLSTWVDRARTTAPPYDAAWLTRPPDSKRNQWRPNIVVRRAGLAPDDLSRAGWLPVTSLARTVVDLARELPTREAIVTVDDALRAGTTVAELTAVLERQGQWPGVRRARATIMFGDARAESPLESIARMRCMAGGLPAPELQVQFFDGFRWMLERVDLWWPEFRTAAEVDGLAKYEAATPEERRRLLRLAHRRDQRLSDRGIELVHFGWEDSVAPRSDLIPRLRAAFDRGRARPGPPPIWRVAPTHTHLAA</sequence>
<name>A0ABN2J4W7_9ACTN</name>
<accession>A0ABN2J4W7</accession>
<reference evidence="1 2" key="1">
    <citation type="journal article" date="2019" name="Int. J. Syst. Evol. Microbiol.">
        <title>The Global Catalogue of Microorganisms (GCM) 10K type strain sequencing project: providing services to taxonomists for standard genome sequencing and annotation.</title>
        <authorList>
            <consortium name="The Broad Institute Genomics Platform"/>
            <consortium name="The Broad Institute Genome Sequencing Center for Infectious Disease"/>
            <person name="Wu L."/>
            <person name="Ma J."/>
        </authorList>
    </citation>
    <scope>NUCLEOTIDE SEQUENCE [LARGE SCALE GENOMIC DNA]</scope>
    <source>
        <strain evidence="1 2">JCM 14307</strain>
    </source>
</reference>
<dbReference type="EMBL" id="BAAANF010000028">
    <property type="protein sequence ID" value="GAA1718079.1"/>
    <property type="molecule type" value="Genomic_DNA"/>
</dbReference>
<proteinExistence type="predicted"/>
<comment type="caution">
    <text evidence="1">The sequence shown here is derived from an EMBL/GenBank/DDBJ whole genome shotgun (WGS) entry which is preliminary data.</text>
</comment>
<evidence type="ECO:0008006" key="3">
    <source>
        <dbReference type="Google" id="ProtNLM"/>
    </source>
</evidence>
<gene>
    <name evidence="1" type="ORF">GCM10009745_78610</name>
</gene>
<evidence type="ECO:0000313" key="2">
    <source>
        <dbReference type="Proteomes" id="UP001500280"/>
    </source>
</evidence>
<evidence type="ECO:0000313" key="1">
    <source>
        <dbReference type="EMBL" id="GAA1718079.1"/>
    </source>
</evidence>